<sequence length="184" mass="19599">MKKFGVVLLLVVASIAVLSACGSTKTITTSDGSVTISDNGKSVTAESSNGSKVEATDQKVTINSENGGKTEITSDKTLPDTFPKDVPLPDNAAIDGSVKSSIDGTNTVMVTLFTDMSVNDVSQLYSKFMKDNGYQNTMETVTNDMSLNSGTLNKQTLQIVSQPDEDKGKTTVVITWIDETNKKE</sequence>
<dbReference type="Proteomes" id="UP000036834">
    <property type="component" value="Unassembled WGS sequence"/>
</dbReference>
<dbReference type="STRING" id="54915.ADS79_06665"/>
<keyword evidence="6" id="KW-1185">Reference proteome</keyword>
<dbReference type="EMBL" id="BJON01000013">
    <property type="protein sequence ID" value="GED69554.1"/>
    <property type="molecule type" value="Genomic_DNA"/>
</dbReference>
<feature type="signal peptide" evidence="2">
    <location>
        <begin position="1"/>
        <end position="19"/>
    </location>
</feature>
<evidence type="ECO:0000313" key="6">
    <source>
        <dbReference type="Proteomes" id="UP000319578"/>
    </source>
</evidence>
<gene>
    <name evidence="4" type="ORF">ADS79_06665</name>
    <name evidence="3" type="ORF">BRE01_32560</name>
</gene>
<organism evidence="4 5">
    <name type="scientific">Brevibacillus reuszeri</name>
    <dbReference type="NCBI Taxonomy" id="54915"/>
    <lineage>
        <taxon>Bacteria</taxon>
        <taxon>Bacillati</taxon>
        <taxon>Bacillota</taxon>
        <taxon>Bacilli</taxon>
        <taxon>Bacillales</taxon>
        <taxon>Paenibacillaceae</taxon>
        <taxon>Brevibacillus</taxon>
    </lineage>
</organism>
<proteinExistence type="predicted"/>
<reference evidence="3 6" key="3">
    <citation type="submission" date="2019-06" db="EMBL/GenBank/DDBJ databases">
        <title>Whole genome shotgun sequence of Brevibacillus reuszeri NBRC 15719.</title>
        <authorList>
            <person name="Hosoyama A."/>
            <person name="Uohara A."/>
            <person name="Ohji S."/>
            <person name="Ichikawa N."/>
        </authorList>
    </citation>
    <scope>NUCLEOTIDE SEQUENCE [LARGE SCALE GENOMIC DNA]</scope>
    <source>
        <strain evidence="3 6">NBRC 15719</strain>
    </source>
</reference>
<evidence type="ECO:0000256" key="1">
    <source>
        <dbReference type="SAM" id="MobiDB-lite"/>
    </source>
</evidence>
<evidence type="ECO:0008006" key="7">
    <source>
        <dbReference type="Google" id="ProtNLM"/>
    </source>
</evidence>
<reference evidence="5" key="1">
    <citation type="submission" date="2015-07" db="EMBL/GenBank/DDBJ databases">
        <title>Genome sequencing project for genomic taxonomy and phylogenomics of Bacillus-like bacteria.</title>
        <authorList>
            <person name="Liu B."/>
            <person name="Wang J."/>
            <person name="Zhu Y."/>
            <person name="Liu G."/>
            <person name="Chen Q."/>
            <person name="Chen Z."/>
            <person name="Lan J."/>
            <person name="Che J."/>
            <person name="Ge C."/>
            <person name="Shi H."/>
            <person name="Pan Z."/>
            <person name="Liu X."/>
        </authorList>
    </citation>
    <scope>NUCLEOTIDE SEQUENCE [LARGE SCALE GENOMIC DNA]</scope>
    <source>
        <strain evidence="5">DSM 9887</strain>
    </source>
</reference>
<evidence type="ECO:0000313" key="3">
    <source>
        <dbReference type="EMBL" id="GED69554.1"/>
    </source>
</evidence>
<feature type="region of interest" description="Disordered" evidence="1">
    <location>
        <begin position="31"/>
        <end position="56"/>
    </location>
</feature>
<dbReference type="PATRIC" id="fig|54915.3.peg.6755"/>
<evidence type="ECO:0000313" key="5">
    <source>
        <dbReference type="Proteomes" id="UP000036834"/>
    </source>
</evidence>
<dbReference type="AlphaFoldDB" id="A0A0K9YY86"/>
<name>A0A0K9YY86_9BACL</name>
<comment type="caution">
    <text evidence="4">The sequence shown here is derived from an EMBL/GenBank/DDBJ whole genome shotgun (WGS) entry which is preliminary data.</text>
</comment>
<evidence type="ECO:0000313" key="4">
    <source>
        <dbReference type="EMBL" id="KNB73617.1"/>
    </source>
</evidence>
<feature type="chain" id="PRO_5039301178" description="Lipoprotein" evidence="2">
    <location>
        <begin position="20"/>
        <end position="184"/>
    </location>
</feature>
<dbReference type="PROSITE" id="PS51257">
    <property type="entry name" value="PROKAR_LIPOPROTEIN"/>
    <property type="match status" value="1"/>
</dbReference>
<dbReference type="Proteomes" id="UP000319578">
    <property type="component" value="Unassembled WGS sequence"/>
</dbReference>
<feature type="compositionally biased region" description="Polar residues" evidence="1">
    <location>
        <begin position="31"/>
        <end position="51"/>
    </location>
</feature>
<keyword evidence="2" id="KW-0732">Signal</keyword>
<dbReference type="EMBL" id="LGIQ01000005">
    <property type="protein sequence ID" value="KNB73617.1"/>
    <property type="molecule type" value="Genomic_DNA"/>
</dbReference>
<evidence type="ECO:0000256" key="2">
    <source>
        <dbReference type="SAM" id="SignalP"/>
    </source>
</evidence>
<protein>
    <recommendedName>
        <fullName evidence="7">Lipoprotein</fullName>
    </recommendedName>
</protein>
<dbReference type="RefSeq" id="WP_049737624.1">
    <property type="nucleotide sequence ID" value="NZ_BJON01000013.1"/>
</dbReference>
<accession>A0A0K9YY86</accession>
<reference evidence="4" key="2">
    <citation type="submission" date="2015-07" db="EMBL/GenBank/DDBJ databases">
        <title>MeaNS - Measles Nucleotide Surveillance Program.</title>
        <authorList>
            <person name="Tran T."/>
            <person name="Druce J."/>
        </authorList>
    </citation>
    <scope>NUCLEOTIDE SEQUENCE</scope>
    <source>
        <strain evidence="4">DSM 9887</strain>
    </source>
</reference>